<dbReference type="EMBL" id="JAMOIL010000017">
    <property type="protein sequence ID" value="MCM0621382.1"/>
    <property type="molecule type" value="Genomic_DNA"/>
</dbReference>
<keyword evidence="4" id="KW-1185">Reference proteome</keyword>
<feature type="domain" description="Alpha-L-rhamnosidase six-hairpin glycosidase" evidence="1">
    <location>
        <begin position="232"/>
        <end position="494"/>
    </location>
</feature>
<dbReference type="SUPFAM" id="SSF48208">
    <property type="entry name" value="Six-hairpin glycosidases"/>
    <property type="match status" value="1"/>
</dbReference>
<evidence type="ECO:0008006" key="5">
    <source>
        <dbReference type="Google" id="ProtNLM"/>
    </source>
</evidence>
<protein>
    <recommendedName>
        <fullName evidence="5">Alpha-L-rhamnosidase</fullName>
    </recommendedName>
</protein>
<dbReference type="PANTHER" id="PTHR34987">
    <property type="entry name" value="C, PUTATIVE (AFU_ORTHOLOGUE AFUA_3G02880)-RELATED"/>
    <property type="match status" value="1"/>
</dbReference>
<dbReference type="RefSeq" id="WP_250056214.1">
    <property type="nucleotide sequence ID" value="NZ_JAMJPH010000028.1"/>
</dbReference>
<proteinExistence type="predicted"/>
<accession>A0A9X2IFJ4</accession>
<comment type="caution">
    <text evidence="3">The sequence shown here is derived from an EMBL/GenBank/DDBJ whole genome shotgun (WGS) entry which is preliminary data.</text>
</comment>
<evidence type="ECO:0000259" key="1">
    <source>
        <dbReference type="Pfam" id="PF17389"/>
    </source>
</evidence>
<dbReference type="Gene3D" id="1.50.10.10">
    <property type="match status" value="1"/>
</dbReference>
<dbReference type="PANTHER" id="PTHR34987:SF4">
    <property type="entry name" value="ALPHA-L-RHAMNOSIDASE C-TERMINAL DOMAIN-CONTAINING PROTEIN"/>
    <property type="match status" value="1"/>
</dbReference>
<evidence type="ECO:0000313" key="3">
    <source>
        <dbReference type="EMBL" id="MCM0621382.1"/>
    </source>
</evidence>
<dbReference type="Pfam" id="PF17389">
    <property type="entry name" value="Bac_rhamnosid6H"/>
    <property type="match status" value="1"/>
</dbReference>
<dbReference type="Proteomes" id="UP001139485">
    <property type="component" value="Unassembled WGS sequence"/>
</dbReference>
<dbReference type="InterPro" id="IPR012341">
    <property type="entry name" value="6hp_glycosidase-like_sf"/>
</dbReference>
<name>A0A9X2IFJ4_9ACTN</name>
<dbReference type="AlphaFoldDB" id="A0A9X2IFJ4"/>
<gene>
    <name evidence="3" type="ORF">M8330_13890</name>
</gene>
<feature type="domain" description="Alpha-L-rhamnosidase C-terminal" evidence="2">
    <location>
        <begin position="599"/>
        <end position="659"/>
    </location>
</feature>
<dbReference type="InterPro" id="IPR008928">
    <property type="entry name" value="6-hairpin_glycosidase_sf"/>
</dbReference>
<organism evidence="3 4">
    <name type="scientific">Nocardioides bruguierae</name>
    <dbReference type="NCBI Taxonomy" id="2945102"/>
    <lineage>
        <taxon>Bacteria</taxon>
        <taxon>Bacillati</taxon>
        <taxon>Actinomycetota</taxon>
        <taxon>Actinomycetes</taxon>
        <taxon>Propionibacteriales</taxon>
        <taxon>Nocardioidaceae</taxon>
        <taxon>Nocardioides</taxon>
    </lineage>
</organism>
<sequence length="682" mass="72125">MDWREYVLGPDHKLVAPVAVTLLSGDVTNLPALTGAGGAATFTVEEGGEPASVLIDYGKEIAGTPFLDFAEGDDSAAPDIYTAFSETRDNFYGQALSKTSAPASSGDSVIEVTGPALFRVGDTIHFYPAGGQNVVTAIDGDVLTLENPLAADLGTGVYVVALTSRLSGDSTTSAGYPRVLRMAVSSGARAFGSFEGGQRYQVIELQDPGSVSITGVGTRFEAYRATAAKYEGYFLSSSRKLNKIWYSGAYTLQTSMQPAGKGAHPETVPVVLDGAKRDRALWAGDLAIEGPGILATLGSNGQEYVRQTLLKFLRTTSAGAGINGQNARSGAMEPYSNSYSHWAAIAAVDYVKRSGDMRFARRFLPVLQGQLAFDQTLTRKNGLVATSDDSWDVAGGYDWNPYDGAKSGVVTSFNLLYFEALRQTAYLEQRLGDVAAAEAHLATASKVKRSINRSLFNTSTGVYDNSASDRGTVAQDANSLAVLFGVVPPTKLAGVLASLKGLWGPYGSAPYSDAAHSTLISPFISAFTSAALFEQGDVAAAKDLVKRTWGPMTEARNPSYTGTFWENVASDGTVADASTSLSHGWSAGATAVLSDYVLGVKAIEPGYRTFEVDPAFETVQWARGAVPTPRGAITVRWQAVGAGHELRVRVPAHSTARVRTDGRRWVTVKGGPAGVSRVFVIN</sequence>
<dbReference type="InterPro" id="IPR035396">
    <property type="entry name" value="Bac_rhamnosid6H"/>
</dbReference>
<dbReference type="Gene3D" id="2.60.420.10">
    <property type="entry name" value="Maltose phosphorylase, domain 3"/>
    <property type="match status" value="1"/>
</dbReference>
<reference evidence="3" key="1">
    <citation type="submission" date="2022-05" db="EMBL/GenBank/DDBJ databases">
        <authorList>
            <person name="Tuo L."/>
        </authorList>
    </citation>
    <scope>NUCLEOTIDE SEQUENCE</scope>
    <source>
        <strain evidence="3">BSK12Z-4</strain>
    </source>
</reference>
<evidence type="ECO:0000259" key="2">
    <source>
        <dbReference type="Pfam" id="PF17390"/>
    </source>
</evidence>
<evidence type="ECO:0000313" key="4">
    <source>
        <dbReference type="Proteomes" id="UP001139485"/>
    </source>
</evidence>
<dbReference type="Pfam" id="PF17390">
    <property type="entry name" value="Bac_rhamnosid_C"/>
    <property type="match status" value="1"/>
</dbReference>
<dbReference type="InterPro" id="IPR035398">
    <property type="entry name" value="Bac_rhamnosid_C"/>
</dbReference>
<dbReference type="GO" id="GO:0005975">
    <property type="term" value="P:carbohydrate metabolic process"/>
    <property type="evidence" value="ECO:0007669"/>
    <property type="project" value="InterPro"/>
</dbReference>